<dbReference type="InterPro" id="IPR050180">
    <property type="entry name" value="RNR_Ribonuclease"/>
</dbReference>
<dbReference type="Proteomes" id="UP001220324">
    <property type="component" value="Unassembled WGS sequence"/>
</dbReference>
<evidence type="ECO:0000256" key="1">
    <source>
        <dbReference type="SAM" id="MobiDB-lite"/>
    </source>
</evidence>
<name>A0AAD6GAT0_9EURO</name>
<feature type="region of interest" description="Disordered" evidence="1">
    <location>
        <begin position="937"/>
        <end position="958"/>
    </location>
</feature>
<dbReference type="SUPFAM" id="SSF50249">
    <property type="entry name" value="Nucleic acid-binding proteins"/>
    <property type="match status" value="1"/>
</dbReference>
<dbReference type="GO" id="GO:0003723">
    <property type="term" value="F:RNA binding"/>
    <property type="evidence" value="ECO:0007669"/>
    <property type="project" value="InterPro"/>
</dbReference>
<feature type="region of interest" description="Disordered" evidence="1">
    <location>
        <begin position="102"/>
        <end position="156"/>
    </location>
</feature>
<sequence>MVWLKTGSLQRLANARNVCARTTIRQRQAAGLLRLPRMLHKRLLSTTKILESGNQVPEQESYFTPRAPIDQSQSLPEALHKAEIEAYKDIRGYLSNWQANNPNILDPVQEPNQDEDVGPLLGSMPNGRDTYGDSVWNDPSLSKEDDIDTSEEFHGDHLEPGDLVAELVADGTFKWAIYVQSVQRQPQFYVNRGNWRLCKARELDYVIKNFAPAELLDPIKPYFPKTTPMINHEIQHVPEGGVPRPLAAPLLDMMNNFQGHVLDFYRAHSSKLDNLHDLVADDSEFRRLSIEELSMKVLGIEESELNSVNLFAVHQATRNNPFLIEKDSTSLFSSTYLVQPKRIAKVVEQVTTWAHEHQDYLTRFAMGKSHQAFLDHKATSSTGMTADKFPQHPIQRFTQKAQRLIRLSRKVRSPTIMSSVGPSLKQFVPGQDGKAMAYREVLTEQFDQNDQMIIEYLQLYATPSVIMPSGTLKSTASHIMRVTGMYNTLGLSESSTRMFLQELGVISPWENLSLLDQNLMLPGHGVSLLEDMRWEEIEESWKNNDSLVDSMQHLRKDWGDLPVYCIDDVTAQEIDDAVSLERIPGSDDTFWVHIHVANPTAFLEYNDPTIAYAASRLATLYAPERTYPIFPESLTQRHFSLAPGRPTLTLSAKMNLDGEVLDTEVANGTVQNVISVTHSTLRKYLNPDANESQETLTVGNFVNTPLPKGKEFRETLTAEDKDTFTTLRKLMLGFRTQRQKNGAMDMQSMRPNMSLTIQAGTAPLKPYEMQVTEGRYYIGDPAIRLRIQDFNPHEVRDESKNYLVSMLMNLAGHIAGQFCATRNIPAVYDGTWYDPENGRVTPENMKQFGGQKFLDLAMPKAFSSSEPVHHHMLGLDAYVKSTSPLRRFTDVIAHYQIEAALRFEAEHGRPFDGVADMPNPEVEEQTRDQDQALSAEAEVETETTFKTEPESAFEAESSLQPLPYTKSDLDSHILYSIPTRTRLRDVSTYSSQHWACMLLFRAFYFGGCELPATFPVVLRMRRILPERDGTVYSGVIANLGVTCSIAIPDDCADRERMDIFGIVDAKIVAVDMARLEVRMEALSLIREYERVGEWA</sequence>
<evidence type="ECO:0000259" key="2">
    <source>
        <dbReference type="SMART" id="SM00955"/>
    </source>
</evidence>
<dbReference type="InterPro" id="IPR001900">
    <property type="entry name" value="RNase_II/R"/>
</dbReference>
<comment type="caution">
    <text evidence="3">The sequence shown here is derived from an EMBL/GenBank/DDBJ whole genome shotgun (WGS) entry which is preliminary data.</text>
</comment>
<accession>A0AAD6GAT0</accession>
<dbReference type="InterPro" id="IPR056624">
    <property type="entry name" value="WH_CYT4"/>
</dbReference>
<feature type="domain" description="RNB" evidence="2">
    <location>
        <begin position="555"/>
        <end position="903"/>
    </location>
</feature>
<dbReference type="Pfam" id="PF00773">
    <property type="entry name" value="RNB"/>
    <property type="match status" value="1"/>
</dbReference>
<keyword evidence="4" id="KW-1185">Reference proteome</keyword>
<dbReference type="InterPro" id="IPR056625">
    <property type="entry name" value="SH3_CYT4"/>
</dbReference>
<dbReference type="AlphaFoldDB" id="A0AAD6GAT0"/>
<dbReference type="Pfam" id="PF23216">
    <property type="entry name" value="WHD_CYT4"/>
    <property type="match status" value="1"/>
</dbReference>
<dbReference type="GO" id="GO:0000932">
    <property type="term" value="C:P-body"/>
    <property type="evidence" value="ECO:0007669"/>
    <property type="project" value="TreeGrafter"/>
</dbReference>
<dbReference type="PANTHER" id="PTHR23355">
    <property type="entry name" value="RIBONUCLEASE"/>
    <property type="match status" value="1"/>
</dbReference>
<evidence type="ECO:0000313" key="4">
    <source>
        <dbReference type="Proteomes" id="UP001220324"/>
    </source>
</evidence>
<dbReference type="InterPro" id="IPR012340">
    <property type="entry name" value="NA-bd_OB-fold"/>
</dbReference>
<evidence type="ECO:0000313" key="3">
    <source>
        <dbReference type="EMBL" id="KAJ5531950.1"/>
    </source>
</evidence>
<dbReference type="EMBL" id="JAQIZZ010000007">
    <property type="protein sequence ID" value="KAJ5531950.1"/>
    <property type="molecule type" value="Genomic_DNA"/>
</dbReference>
<organism evidence="3 4">
    <name type="scientific">Penicillium frequentans</name>
    <dbReference type="NCBI Taxonomy" id="3151616"/>
    <lineage>
        <taxon>Eukaryota</taxon>
        <taxon>Fungi</taxon>
        <taxon>Dikarya</taxon>
        <taxon>Ascomycota</taxon>
        <taxon>Pezizomycotina</taxon>
        <taxon>Eurotiomycetes</taxon>
        <taxon>Eurotiomycetidae</taxon>
        <taxon>Eurotiales</taxon>
        <taxon>Aspergillaceae</taxon>
        <taxon>Penicillium</taxon>
    </lineage>
</organism>
<dbReference type="GO" id="GO:0000175">
    <property type="term" value="F:3'-5'-RNA exonuclease activity"/>
    <property type="evidence" value="ECO:0007669"/>
    <property type="project" value="TreeGrafter"/>
</dbReference>
<dbReference type="PANTHER" id="PTHR23355:SF65">
    <property type="entry name" value="EXORIBONUCLEASE CYT-4, PUTATIVE (AFU_ORTHOLOGUE AFUA_7G01550)-RELATED"/>
    <property type="match status" value="1"/>
</dbReference>
<reference evidence="3 4" key="1">
    <citation type="journal article" date="2023" name="IMA Fungus">
        <title>Comparative genomic study of the Penicillium genus elucidates a diverse pangenome and 15 lateral gene transfer events.</title>
        <authorList>
            <person name="Petersen C."/>
            <person name="Sorensen T."/>
            <person name="Nielsen M.R."/>
            <person name="Sondergaard T.E."/>
            <person name="Sorensen J.L."/>
            <person name="Fitzpatrick D.A."/>
            <person name="Frisvad J.C."/>
            <person name="Nielsen K.L."/>
        </authorList>
    </citation>
    <scope>NUCLEOTIDE SEQUENCE [LARGE SCALE GENOMIC DNA]</scope>
    <source>
        <strain evidence="3 4">IBT 35679</strain>
    </source>
</reference>
<protein>
    <recommendedName>
        <fullName evidence="2">RNB domain-containing protein</fullName>
    </recommendedName>
</protein>
<dbReference type="GO" id="GO:0006402">
    <property type="term" value="P:mRNA catabolic process"/>
    <property type="evidence" value="ECO:0007669"/>
    <property type="project" value="TreeGrafter"/>
</dbReference>
<dbReference type="SMART" id="SM00955">
    <property type="entry name" value="RNB"/>
    <property type="match status" value="1"/>
</dbReference>
<dbReference type="Pfam" id="PF23214">
    <property type="entry name" value="SH3_CYT4"/>
    <property type="match status" value="1"/>
</dbReference>
<proteinExistence type="predicted"/>
<gene>
    <name evidence="3" type="ORF">N7494_008502</name>
</gene>